<name>A0A9X2L8K7_9PROT</name>
<evidence type="ECO:0000256" key="1">
    <source>
        <dbReference type="ARBA" id="ARBA00004651"/>
    </source>
</evidence>
<keyword evidence="5 9" id="KW-0812">Transmembrane</keyword>
<feature type="transmembrane region" description="Helical" evidence="9">
    <location>
        <begin position="86"/>
        <end position="105"/>
    </location>
</feature>
<dbReference type="SUPFAM" id="SSF160240">
    <property type="entry name" value="Cation efflux protein cytoplasmic domain-like"/>
    <property type="match status" value="1"/>
</dbReference>
<evidence type="ECO:0000256" key="2">
    <source>
        <dbReference type="ARBA" id="ARBA00008114"/>
    </source>
</evidence>
<dbReference type="InterPro" id="IPR036837">
    <property type="entry name" value="Cation_efflux_CTD_sf"/>
</dbReference>
<feature type="domain" description="Cation efflux protein cytoplasmic" evidence="11">
    <location>
        <begin position="217"/>
        <end position="293"/>
    </location>
</feature>
<feature type="transmembrane region" description="Helical" evidence="9">
    <location>
        <begin position="117"/>
        <end position="143"/>
    </location>
</feature>
<dbReference type="GO" id="GO:0015341">
    <property type="term" value="F:zinc efflux antiporter activity"/>
    <property type="evidence" value="ECO:0007669"/>
    <property type="project" value="TreeGrafter"/>
</dbReference>
<dbReference type="GO" id="GO:0015093">
    <property type="term" value="F:ferrous iron transmembrane transporter activity"/>
    <property type="evidence" value="ECO:0007669"/>
    <property type="project" value="TreeGrafter"/>
</dbReference>
<feature type="transmembrane region" description="Helical" evidence="9">
    <location>
        <begin position="164"/>
        <end position="182"/>
    </location>
</feature>
<keyword evidence="4" id="KW-1003">Cell membrane</keyword>
<evidence type="ECO:0000256" key="3">
    <source>
        <dbReference type="ARBA" id="ARBA00022448"/>
    </source>
</evidence>
<sequence length="294" mass="30592">MHGTFDSTQKGSFWAKAATGAAIGAALFLVAAKAYAFAVSGSVAVLGSLTDSALDLAGSLGAFLAVRYAAMPADDDHRFGHQKAEALSALGQSVLIGASALFLAVESVKRLLDPEPVQAAGAAMAVLVLGLVVTAGLVAFQSYALKRSGNLVVEGDRAHYTGDLIAHGGALVAVFLASRFGISWADALAGLVAAGFLAWSVKSILGAALPQVMDQELPDDDVAAITAILDSEEEAAGWHHLRTRRSGGRRFVQLHLDLLGDMTLAEAHTIADRVERRIEDAFPDADVIVHQDPV</sequence>
<dbReference type="NCBIfam" id="TIGR01297">
    <property type="entry name" value="CDF"/>
    <property type="match status" value="1"/>
</dbReference>
<evidence type="ECO:0000313" key="12">
    <source>
        <dbReference type="EMBL" id="MCQ8184961.1"/>
    </source>
</evidence>
<dbReference type="Pfam" id="PF01545">
    <property type="entry name" value="Cation_efflux"/>
    <property type="match status" value="1"/>
</dbReference>
<comment type="subcellular location">
    <subcellularLocation>
        <location evidence="1">Cell membrane</location>
        <topology evidence="1">Multi-pass membrane protein</topology>
    </subcellularLocation>
</comment>
<comment type="similarity">
    <text evidence="2">Belongs to the cation diffusion facilitator (CDF) transporter (TC 2.A.4) family.</text>
</comment>
<accession>A0A9X2L8K7</accession>
<proteinExistence type="inferred from homology"/>
<keyword evidence="6 9" id="KW-1133">Transmembrane helix</keyword>
<evidence type="ECO:0000259" key="10">
    <source>
        <dbReference type="Pfam" id="PF01545"/>
    </source>
</evidence>
<dbReference type="InterPro" id="IPR027470">
    <property type="entry name" value="Cation_efflux_CTD"/>
</dbReference>
<dbReference type="InterPro" id="IPR027469">
    <property type="entry name" value="Cation_efflux_TMD_sf"/>
</dbReference>
<evidence type="ECO:0000259" key="11">
    <source>
        <dbReference type="Pfam" id="PF16916"/>
    </source>
</evidence>
<dbReference type="Proteomes" id="UP001142610">
    <property type="component" value="Unassembled WGS sequence"/>
</dbReference>
<dbReference type="Gene3D" id="1.20.1510.10">
    <property type="entry name" value="Cation efflux protein transmembrane domain"/>
    <property type="match status" value="1"/>
</dbReference>
<dbReference type="Gene3D" id="3.30.70.1350">
    <property type="entry name" value="Cation efflux protein, cytoplasmic domain"/>
    <property type="match status" value="1"/>
</dbReference>
<dbReference type="InterPro" id="IPR050291">
    <property type="entry name" value="CDF_Transporter"/>
</dbReference>
<evidence type="ECO:0000256" key="7">
    <source>
        <dbReference type="ARBA" id="ARBA00023136"/>
    </source>
</evidence>
<evidence type="ECO:0000256" key="8">
    <source>
        <dbReference type="ARBA" id="ARBA00068882"/>
    </source>
</evidence>
<dbReference type="AlphaFoldDB" id="A0A9X2L8K7"/>
<dbReference type="Pfam" id="PF16916">
    <property type="entry name" value="ZT_dimer"/>
    <property type="match status" value="1"/>
</dbReference>
<dbReference type="PANTHER" id="PTHR43840">
    <property type="entry name" value="MITOCHONDRIAL METAL TRANSPORTER 1-RELATED"/>
    <property type="match status" value="1"/>
</dbReference>
<keyword evidence="7 9" id="KW-0472">Membrane</keyword>
<dbReference type="SUPFAM" id="SSF161111">
    <property type="entry name" value="Cation efflux protein transmembrane domain-like"/>
    <property type="match status" value="1"/>
</dbReference>
<keyword evidence="3" id="KW-0813">Transport</keyword>
<organism evidence="12 13">
    <name type="scientific">Parvularcula maris</name>
    <dbReference type="NCBI Taxonomy" id="2965077"/>
    <lineage>
        <taxon>Bacteria</taxon>
        <taxon>Pseudomonadati</taxon>
        <taxon>Pseudomonadota</taxon>
        <taxon>Alphaproteobacteria</taxon>
        <taxon>Parvularculales</taxon>
        <taxon>Parvularculaceae</taxon>
        <taxon>Parvularcula</taxon>
    </lineage>
</organism>
<dbReference type="InterPro" id="IPR002524">
    <property type="entry name" value="Cation_efflux"/>
</dbReference>
<dbReference type="RefSeq" id="WP_256618822.1">
    <property type="nucleotide sequence ID" value="NZ_JANIBC010000003.1"/>
</dbReference>
<feature type="domain" description="Cation efflux protein transmembrane" evidence="10">
    <location>
        <begin position="22"/>
        <end position="199"/>
    </location>
</feature>
<keyword evidence="13" id="KW-1185">Reference proteome</keyword>
<protein>
    <recommendedName>
        <fullName evidence="8">Protein p34</fullName>
    </recommendedName>
</protein>
<dbReference type="FunFam" id="3.30.70.1350:FF:000002">
    <property type="entry name" value="Ferrous-iron efflux pump FieF"/>
    <property type="match status" value="1"/>
</dbReference>
<dbReference type="EMBL" id="JANIBC010000003">
    <property type="protein sequence ID" value="MCQ8184961.1"/>
    <property type="molecule type" value="Genomic_DNA"/>
</dbReference>
<dbReference type="InterPro" id="IPR058533">
    <property type="entry name" value="Cation_efflux_TM"/>
</dbReference>
<evidence type="ECO:0000256" key="4">
    <source>
        <dbReference type="ARBA" id="ARBA00022475"/>
    </source>
</evidence>
<feature type="transmembrane region" description="Helical" evidence="9">
    <location>
        <begin position="43"/>
        <end position="66"/>
    </location>
</feature>
<evidence type="ECO:0000256" key="6">
    <source>
        <dbReference type="ARBA" id="ARBA00022989"/>
    </source>
</evidence>
<evidence type="ECO:0000313" key="13">
    <source>
        <dbReference type="Proteomes" id="UP001142610"/>
    </source>
</evidence>
<comment type="caution">
    <text evidence="12">The sequence shown here is derived from an EMBL/GenBank/DDBJ whole genome shotgun (WGS) entry which is preliminary data.</text>
</comment>
<dbReference type="PANTHER" id="PTHR43840:SF41">
    <property type="entry name" value="CATION-EFFLUX PUMP FIEF"/>
    <property type="match status" value="1"/>
</dbReference>
<feature type="transmembrane region" description="Helical" evidence="9">
    <location>
        <begin position="188"/>
        <end position="209"/>
    </location>
</feature>
<feature type="transmembrane region" description="Helical" evidence="9">
    <location>
        <begin position="12"/>
        <end position="37"/>
    </location>
</feature>
<gene>
    <name evidence="12" type="ORF">NOG11_06105</name>
</gene>
<dbReference type="GO" id="GO:0006882">
    <property type="term" value="P:intracellular zinc ion homeostasis"/>
    <property type="evidence" value="ECO:0007669"/>
    <property type="project" value="TreeGrafter"/>
</dbReference>
<dbReference type="GO" id="GO:0015086">
    <property type="term" value="F:cadmium ion transmembrane transporter activity"/>
    <property type="evidence" value="ECO:0007669"/>
    <property type="project" value="TreeGrafter"/>
</dbReference>
<dbReference type="GO" id="GO:0005886">
    <property type="term" value="C:plasma membrane"/>
    <property type="evidence" value="ECO:0007669"/>
    <property type="project" value="UniProtKB-SubCell"/>
</dbReference>
<reference evidence="12" key="1">
    <citation type="submission" date="2022-07" db="EMBL/GenBank/DDBJ databases">
        <title>Parvularcula maris sp. nov., an algicidal bacterium isolated from seawater.</title>
        <authorList>
            <person name="Li F."/>
        </authorList>
    </citation>
    <scope>NUCLEOTIDE SEQUENCE</scope>
    <source>
        <strain evidence="12">BGMRC 0090</strain>
    </source>
</reference>
<evidence type="ECO:0000256" key="5">
    <source>
        <dbReference type="ARBA" id="ARBA00022692"/>
    </source>
</evidence>
<evidence type="ECO:0000256" key="9">
    <source>
        <dbReference type="SAM" id="Phobius"/>
    </source>
</evidence>